<organism evidence="1 2">
    <name type="scientific">Acetobacter estunensis</name>
    <dbReference type="NCBI Taxonomy" id="104097"/>
    <lineage>
        <taxon>Bacteria</taxon>
        <taxon>Pseudomonadati</taxon>
        <taxon>Pseudomonadota</taxon>
        <taxon>Alphaproteobacteria</taxon>
        <taxon>Acetobacterales</taxon>
        <taxon>Acetobacteraceae</taxon>
        <taxon>Acetobacter</taxon>
    </lineage>
</organism>
<accession>A0A967B9E6</accession>
<name>A0A967B9E6_9PROT</name>
<protein>
    <submittedName>
        <fullName evidence="1">Uncharacterized protein</fullName>
    </submittedName>
</protein>
<dbReference type="SUPFAM" id="SSF52141">
    <property type="entry name" value="Uracil-DNA glycosylase-like"/>
    <property type="match status" value="1"/>
</dbReference>
<evidence type="ECO:0000313" key="1">
    <source>
        <dbReference type="EMBL" id="NHO54421.1"/>
    </source>
</evidence>
<reference evidence="1" key="1">
    <citation type="submission" date="2019-11" db="EMBL/GenBank/DDBJ databases">
        <title>Description of new Acetobacter species.</title>
        <authorList>
            <person name="Cleenwerck I."/>
            <person name="Sombolestani A.S."/>
        </authorList>
    </citation>
    <scope>NUCLEOTIDE SEQUENCE</scope>
    <source>
        <strain evidence="1">LMG 1626</strain>
    </source>
</reference>
<dbReference type="Proteomes" id="UP000597459">
    <property type="component" value="Unassembled WGS sequence"/>
</dbReference>
<sequence length="90" mass="10430">MPYFDPLDGGVHASMLVLLERPARHPMRPRFVSRDNPGPAQQNLKRFLLEANVPRKMTVLWNLIPWLPPDDHPVSSVRRADIEAIVWKVR</sequence>
<evidence type="ECO:0000313" key="2">
    <source>
        <dbReference type="Proteomes" id="UP000597459"/>
    </source>
</evidence>
<dbReference type="RefSeq" id="WP_166316425.1">
    <property type="nucleotide sequence ID" value="NZ_WOTH01000022.1"/>
</dbReference>
<dbReference type="EMBL" id="WOTH01000022">
    <property type="protein sequence ID" value="NHO54421.1"/>
    <property type="molecule type" value="Genomic_DNA"/>
</dbReference>
<proteinExistence type="predicted"/>
<dbReference type="AlphaFoldDB" id="A0A967B9E6"/>
<keyword evidence="2" id="KW-1185">Reference proteome</keyword>
<dbReference type="InterPro" id="IPR036895">
    <property type="entry name" value="Uracil-DNA_glycosylase-like_sf"/>
</dbReference>
<gene>
    <name evidence="1" type="ORF">GOB87_10730</name>
</gene>
<comment type="caution">
    <text evidence="1">The sequence shown here is derived from an EMBL/GenBank/DDBJ whole genome shotgun (WGS) entry which is preliminary data.</text>
</comment>